<protein>
    <recommendedName>
        <fullName evidence="4">DUF4333 domain-containing protein</fullName>
    </recommendedName>
</protein>
<gene>
    <name evidence="2" type="ORF">ACFSR9_02240</name>
</gene>
<keyword evidence="1" id="KW-0812">Transmembrane</keyword>
<dbReference type="EMBL" id="JBHUMK010000010">
    <property type="protein sequence ID" value="MFD2608260.1"/>
    <property type="molecule type" value="Genomic_DNA"/>
</dbReference>
<evidence type="ECO:0000313" key="3">
    <source>
        <dbReference type="Proteomes" id="UP001597475"/>
    </source>
</evidence>
<name>A0ABW5NZP6_9DEIO</name>
<accession>A0ABW5NZP6</accession>
<sequence>MTFPEQAPVREITPEQRQRSQRTFWLILLAVVAGVGLIVAVLSVAGRAARNYGLEAARAAQTTSLSGHLSYDQKCRDLTGKPLPRGVLDCTVEVRQGQVEAVVQVEGDRQYRVKP</sequence>
<keyword evidence="1" id="KW-0472">Membrane</keyword>
<comment type="caution">
    <text evidence="2">The sequence shown here is derived from an EMBL/GenBank/DDBJ whole genome shotgun (WGS) entry which is preliminary data.</text>
</comment>
<evidence type="ECO:0008006" key="4">
    <source>
        <dbReference type="Google" id="ProtNLM"/>
    </source>
</evidence>
<organism evidence="2 3">
    <name type="scientific">Deinococcus taklimakanensis</name>
    <dbReference type="NCBI Taxonomy" id="536443"/>
    <lineage>
        <taxon>Bacteria</taxon>
        <taxon>Thermotogati</taxon>
        <taxon>Deinococcota</taxon>
        <taxon>Deinococci</taxon>
        <taxon>Deinococcales</taxon>
        <taxon>Deinococcaceae</taxon>
        <taxon>Deinococcus</taxon>
    </lineage>
</organism>
<evidence type="ECO:0000313" key="2">
    <source>
        <dbReference type="EMBL" id="MFD2608260.1"/>
    </source>
</evidence>
<evidence type="ECO:0000256" key="1">
    <source>
        <dbReference type="SAM" id="Phobius"/>
    </source>
</evidence>
<dbReference type="Proteomes" id="UP001597475">
    <property type="component" value="Unassembled WGS sequence"/>
</dbReference>
<dbReference type="RefSeq" id="WP_386842632.1">
    <property type="nucleotide sequence ID" value="NZ_JBHUMK010000010.1"/>
</dbReference>
<reference evidence="3" key="1">
    <citation type="journal article" date="2019" name="Int. J. Syst. Evol. Microbiol.">
        <title>The Global Catalogue of Microorganisms (GCM) 10K type strain sequencing project: providing services to taxonomists for standard genome sequencing and annotation.</title>
        <authorList>
            <consortium name="The Broad Institute Genomics Platform"/>
            <consortium name="The Broad Institute Genome Sequencing Center for Infectious Disease"/>
            <person name="Wu L."/>
            <person name="Ma J."/>
        </authorList>
    </citation>
    <scope>NUCLEOTIDE SEQUENCE [LARGE SCALE GENOMIC DNA]</scope>
    <source>
        <strain evidence="3">KCTC 33842</strain>
    </source>
</reference>
<feature type="transmembrane region" description="Helical" evidence="1">
    <location>
        <begin position="24"/>
        <end position="45"/>
    </location>
</feature>
<proteinExistence type="predicted"/>
<keyword evidence="3" id="KW-1185">Reference proteome</keyword>
<keyword evidence="1" id="KW-1133">Transmembrane helix</keyword>